<proteinExistence type="predicted"/>
<evidence type="ECO:0000313" key="4">
    <source>
        <dbReference type="EMBL" id="PIK82911.1"/>
    </source>
</evidence>
<name>A0A855EVC5_RAOOR</name>
<dbReference type="Proteomes" id="UP000229713">
    <property type="component" value="Unassembled WGS sequence"/>
</dbReference>
<protein>
    <submittedName>
        <fullName evidence="4">Recombinase RecF</fullName>
    </submittedName>
</protein>
<dbReference type="InterPro" id="IPR003395">
    <property type="entry name" value="RecF/RecN/SMC_N"/>
</dbReference>
<comment type="caution">
    <text evidence="4">The sequence shown here is derived from an EMBL/GenBank/DDBJ whole genome shotgun (WGS) entry which is preliminary data.</text>
</comment>
<dbReference type="InterPro" id="IPR027417">
    <property type="entry name" value="P-loop_NTPase"/>
</dbReference>
<keyword evidence="1" id="KW-0175">Coiled coil</keyword>
<dbReference type="Gene3D" id="3.40.50.300">
    <property type="entry name" value="P-loop containing nucleotide triphosphate hydrolases"/>
    <property type="match status" value="2"/>
</dbReference>
<dbReference type="GO" id="GO:0016887">
    <property type="term" value="F:ATP hydrolysis activity"/>
    <property type="evidence" value="ECO:0007669"/>
    <property type="project" value="InterPro"/>
</dbReference>
<dbReference type="GO" id="GO:0000731">
    <property type="term" value="P:DNA synthesis involved in DNA repair"/>
    <property type="evidence" value="ECO:0007669"/>
    <property type="project" value="TreeGrafter"/>
</dbReference>
<dbReference type="EMBL" id="NKYI01000025">
    <property type="protein sequence ID" value="PIK82911.1"/>
    <property type="molecule type" value="Genomic_DNA"/>
</dbReference>
<dbReference type="PANTHER" id="PTHR32182:SF22">
    <property type="entry name" value="ATP-DEPENDENT ENDONUCLEASE, OLD FAMILY-RELATED"/>
    <property type="match status" value="1"/>
</dbReference>
<reference evidence="4 5" key="1">
    <citation type="submission" date="2017-07" db="EMBL/GenBank/DDBJ databases">
        <title>Raoultella ornithinolytica strain HH3 draft genome.</title>
        <authorList>
            <person name="Duceppe M.-O."/>
            <person name="Huang H."/>
            <person name="Phipps-Todd B."/>
        </authorList>
    </citation>
    <scope>NUCLEOTIDE SEQUENCE [LARGE SCALE GENOMIC DNA]</scope>
    <source>
        <strain evidence="4 5">HH3</strain>
    </source>
</reference>
<dbReference type="InterPro" id="IPR038729">
    <property type="entry name" value="Rad50/SbcC_AAA"/>
</dbReference>
<sequence length="775" mass="88924">MNWQISQIEISSFKAFKYIHLDLGDSSLLTLDGPNGYGKTSIFDAIELLLTGQIKRIHDLFSTLMTKNKTNYDDNLFWNTRSGTKDLSIKIEFVDGARKLVLARYAPAKTFSTKTNNRADKFKHFKLYELPDFSSSDYSTNNARDNQYLEEVFGVNFRENFSFLNYLEQGQNRLLHTRVDERKDALGNLFNISDIATEVESCKSILTKLTKFIGDDERKVDEENLKKECSLLRDMIQADLGSIEFKKLSTIEVGPGWDHENPFPTYSVEVHRLYIDTVQKISTLVPMKATIHNRIHNEAIETDIEKNKESFRSLVQFGVDLFKLTELENTKKELDQLEKANSIIKRGANVITLEEAQSLPGWSVGRLEWFEEKIKERNNLQIKNTTNDNVAAELTHLKKQLIEEHAKLYPNDQRCPLCDKDWTTHNLMLNAVDERARKISESLSADGKTLVTLITSMTEELATIDIHVQSLIVTHSIAFNRALHEELIKIKVRLPAIIQLAEELKYKGIQTKDTFSDNDEVIAERLERLSASLRARKIVETEALPDDWKAVINTAFKELQDFYAIDLQDLKNKKQYIAIKANEAQSARLQKCLEDLRKIERENEAALRAKDKFSRLRTTLEKAEQSYANQTISEIELIFHIYSGRLIQNYQRGLGLFIESKEGKQLRFLTAEKSDHDAVMSMSSGQVSALSLAFFLSLNKVYARVPLILIDDPSQSLDEVNVASLTDLLRCELKHCQLIVSSHEEDISSYMRYRFTRAGLSTISLNMQRLSKEVS</sequence>
<dbReference type="Pfam" id="PF13476">
    <property type="entry name" value="AAA_23"/>
    <property type="match status" value="1"/>
</dbReference>
<organism evidence="4 5">
    <name type="scientific">Raoultella ornithinolytica</name>
    <name type="common">Klebsiella ornithinolytica</name>
    <dbReference type="NCBI Taxonomy" id="54291"/>
    <lineage>
        <taxon>Bacteria</taxon>
        <taxon>Pseudomonadati</taxon>
        <taxon>Pseudomonadota</taxon>
        <taxon>Gammaproteobacteria</taxon>
        <taxon>Enterobacterales</taxon>
        <taxon>Enterobacteriaceae</taxon>
        <taxon>Klebsiella/Raoultella group</taxon>
        <taxon>Raoultella</taxon>
    </lineage>
</organism>
<evidence type="ECO:0000259" key="3">
    <source>
        <dbReference type="Pfam" id="PF13476"/>
    </source>
</evidence>
<feature type="domain" description="RecF/RecN/SMC N-terminal" evidence="2">
    <location>
        <begin position="546"/>
        <end position="751"/>
    </location>
</feature>
<evidence type="ECO:0000313" key="5">
    <source>
        <dbReference type="Proteomes" id="UP000229713"/>
    </source>
</evidence>
<feature type="domain" description="Rad50/SbcC-type AAA" evidence="3">
    <location>
        <begin position="7"/>
        <end position="230"/>
    </location>
</feature>
<accession>A0A855EVC5</accession>
<dbReference type="RefSeq" id="WP_099843864.1">
    <property type="nucleotide sequence ID" value="NZ_NKYI01000025.1"/>
</dbReference>
<dbReference type="SUPFAM" id="SSF52540">
    <property type="entry name" value="P-loop containing nucleoside triphosphate hydrolases"/>
    <property type="match status" value="1"/>
</dbReference>
<feature type="coiled-coil region" evidence="1">
    <location>
        <begin position="582"/>
        <end position="626"/>
    </location>
</feature>
<evidence type="ECO:0000259" key="2">
    <source>
        <dbReference type="Pfam" id="PF02463"/>
    </source>
</evidence>
<dbReference type="PANTHER" id="PTHR32182">
    <property type="entry name" value="DNA REPLICATION AND REPAIR PROTEIN RECF"/>
    <property type="match status" value="1"/>
</dbReference>
<dbReference type="Pfam" id="PF02463">
    <property type="entry name" value="SMC_N"/>
    <property type="match status" value="1"/>
</dbReference>
<dbReference type="AlphaFoldDB" id="A0A855EVC5"/>
<evidence type="ECO:0000256" key="1">
    <source>
        <dbReference type="SAM" id="Coils"/>
    </source>
</evidence>
<gene>
    <name evidence="4" type="ORF">CFY86_17470</name>
</gene>
<dbReference type="GO" id="GO:0006302">
    <property type="term" value="P:double-strand break repair"/>
    <property type="evidence" value="ECO:0007669"/>
    <property type="project" value="InterPro"/>
</dbReference>